<dbReference type="Gene3D" id="1.10.150.50">
    <property type="entry name" value="Transcription Factor, Ets-1"/>
    <property type="match status" value="1"/>
</dbReference>
<reference evidence="7 8" key="1">
    <citation type="journal article" date="2013" name="Nat. Genet.">
        <title>The genome of the hydatid tapeworm Echinococcus granulosus.</title>
        <authorList>
            <person name="Zheng H."/>
            <person name="Zhang W."/>
            <person name="Zhang L."/>
            <person name="Zhang Z."/>
            <person name="Li J."/>
            <person name="Lu G."/>
            <person name="Zhu Y."/>
            <person name="Wang Y."/>
            <person name="Huang Y."/>
            <person name="Liu J."/>
            <person name="Kang H."/>
            <person name="Chen J."/>
            <person name="Wang L."/>
            <person name="Chen A."/>
            <person name="Yu S."/>
            <person name="Gao Z."/>
            <person name="Jin L."/>
            <person name="Gu W."/>
            <person name="Wang Z."/>
            <person name="Zhao L."/>
            <person name="Shi B."/>
            <person name="Wen H."/>
            <person name="Lin R."/>
            <person name="Jones M.K."/>
            <person name="Brejova B."/>
            <person name="Vinar T."/>
            <person name="Zhao G."/>
            <person name="McManus D.P."/>
            <person name="Chen Z."/>
            <person name="Zhou Y."/>
            <person name="Wang S."/>
        </authorList>
    </citation>
    <scope>NUCLEOTIDE SEQUENCE [LARGE SCALE GENOMIC DNA]</scope>
</reference>
<proteinExistence type="predicted"/>
<dbReference type="PROSITE" id="PS50105">
    <property type="entry name" value="SAM_DOMAIN"/>
    <property type="match status" value="1"/>
</dbReference>
<dbReference type="SMART" id="SM00454">
    <property type="entry name" value="SAM"/>
    <property type="match status" value="1"/>
</dbReference>
<feature type="repeat" description="MBT" evidence="4">
    <location>
        <begin position="210"/>
        <end position="311"/>
    </location>
</feature>
<feature type="region of interest" description="Disordered" evidence="5">
    <location>
        <begin position="575"/>
        <end position="596"/>
    </location>
</feature>
<feature type="region of interest" description="Disordered" evidence="5">
    <location>
        <begin position="459"/>
        <end position="530"/>
    </location>
</feature>
<protein>
    <submittedName>
        <fullName evidence="7">Polycomb protein</fullName>
    </submittedName>
</protein>
<dbReference type="AlphaFoldDB" id="W6UNB7"/>
<keyword evidence="3" id="KW-0539">Nucleus</keyword>
<comment type="caution">
    <text evidence="7">The sequence shown here is derived from an EMBL/GenBank/DDBJ whole genome shotgun (WGS) entry which is preliminary data.</text>
</comment>
<feature type="compositionally biased region" description="Low complexity" evidence="5">
    <location>
        <begin position="460"/>
        <end position="469"/>
    </location>
</feature>
<dbReference type="Pfam" id="PF02820">
    <property type="entry name" value="MBT"/>
    <property type="match status" value="2"/>
</dbReference>
<organism evidence="7 8">
    <name type="scientific">Echinococcus granulosus</name>
    <name type="common">Hydatid tapeworm</name>
    <dbReference type="NCBI Taxonomy" id="6210"/>
    <lineage>
        <taxon>Eukaryota</taxon>
        <taxon>Metazoa</taxon>
        <taxon>Spiralia</taxon>
        <taxon>Lophotrochozoa</taxon>
        <taxon>Platyhelminthes</taxon>
        <taxon>Cestoda</taxon>
        <taxon>Eucestoda</taxon>
        <taxon>Cyclophyllidea</taxon>
        <taxon>Taeniidae</taxon>
        <taxon>Echinococcus</taxon>
        <taxon>Echinococcus granulosus group</taxon>
    </lineage>
</organism>
<dbReference type="GO" id="GO:0003682">
    <property type="term" value="F:chromatin binding"/>
    <property type="evidence" value="ECO:0007669"/>
    <property type="project" value="TreeGrafter"/>
</dbReference>
<evidence type="ECO:0000313" key="8">
    <source>
        <dbReference type="Proteomes" id="UP000019149"/>
    </source>
</evidence>
<evidence type="ECO:0000313" key="7">
    <source>
        <dbReference type="EMBL" id="EUB62648.1"/>
    </source>
</evidence>
<dbReference type="GeneID" id="36338159"/>
<dbReference type="PANTHER" id="PTHR12247">
    <property type="entry name" value="POLYCOMB GROUP PROTEIN"/>
    <property type="match status" value="1"/>
</dbReference>
<dbReference type="PROSITE" id="PS51079">
    <property type="entry name" value="MBT"/>
    <property type="match status" value="1"/>
</dbReference>
<dbReference type="InterPro" id="IPR013761">
    <property type="entry name" value="SAM/pointed_sf"/>
</dbReference>
<keyword evidence="2" id="KW-0677">Repeat</keyword>
<dbReference type="CTD" id="36338159"/>
<dbReference type="Gene3D" id="2.30.30.140">
    <property type="match status" value="3"/>
</dbReference>
<dbReference type="OrthoDB" id="2390104at2759"/>
<feature type="compositionally biased region" description="Low complexity" evidence="5">
    <location>
        <begin position="84"/>
        <end position="93"/>
    </location>
</feature>
<feature type="region of interest" description="Disordered" evidence="5">
    <location>
        <begin position="111"/>
        <end position="145"/>
    </location>
</feature>
<dbReference type="InterPro" id="IPR004092">
    <property type="entry name" value="Mbt"/>
</dbReference>
<dbReference type="STRING" id="6210.W6UNB7"/>
<dbReference type="OMA" id="MPRGQTT"/>
<dbReference type="InterPro" id="IPR050548">
    <property type="entry name" value="PcG_chromatin_remod_factors"/>
</dbReference>
<comment type="subcellular location">
    <subcellularLocation>
        <location evidence="1">Nucleus</location>
    </subcellularLocation>
</comment>
<feature type="region of interest" description="Disordered" evidence="5">
    <location>
        <begin position="74"/>
        <end position="93"/>
    </location>
</feature>
<dbReference type="SUPFAM" id="SSF63748">
    <property type="entry name" value="Tudor/PWWP/MBT"/>
    <property type="match status" value="3"/>
</dbReference>
<dbReference type="EMBL" id="APAU02000011">
    <property type="protein sequence ID" value="EUB62648.1"/>
    <property type="molecule type" value="Genomic_DNA"/>
</dbReference>
<evidence type="ECO:0000256" key="3">
    <source>
        <dbReference type="ARBA" id="ARBA00023242"/>
    </source>
</evidence>
<keyword evidence="8" id="KW-1185">Reference proteome</keyword>
<gene>
    <name evidence="7" type="ORF">EGR_02444</name>
</gene>
<feature type="region of interest" description="Disordered" evidence="5">
    <location>
        <begin position="363"/>
        <end position="386"/>
    </location>
</feature>
<dbReference type="PANTHER" id="PTHR12247:SF132">
    <property type="entry name" value="POLYCOMB PROTEIN SCM"/>
    <property type="match status" value="1"/>
</dbReference>
<dbReference type="RefSeq" id="XP_024353844.1">
    <property type="nucleotide sequence ID" value="XM_024491693.1"/>
</dbReference>
<dbReference type="GO" id="GO:0005634">
    <property type="term" value="C:nucleus"/>
    <property type="evidence" value="ECO:0007669"/>
    <property type="project" value="UniProtKB-SubCell"/>
</dbReference>
<evidence type="ECO:0000256" key="4">
    <source>
        <dbReference type="PROSITE-ProRule" id="PRU00459"/>
    </source>
</evidence>
<evidence type="ECO:0000259" key="6">
    <source>
        <dbReference type="PROSITE" id="PS50105"/>
    </source>
</evidence>
<dbReference type="GO" id="GO:0042393">
    <property type="term" value="F:histone binding"/>
    <property type="evidence" value="ECO:0007669"/>
    <property type="project" value="TreeGrafter"/>
</dbReference>
<dbReference type="SUPFAM" id="SSF47769">
    <property type="entry name" value="SAM/Pointed domain"/>
    <property type="match status" value="1"/>
</dbReference>
<dbReference type="InterPro" id="IPR001660">
    <property type="entry name" value="SAM"/>
</dbReference>
<evidence type="ECO:0000256" key="2">
    <source>
        <dbReference type="ARBA" id="ARBA00022737"/>
    </source>
</evidence>
<feature type="domain" description="SAM" evidence="6">
    <location>
        <begin position="634"/>
        <end position="699"/>
    </location>
</feature>
<feature type="compositionally biased region" description="Polar residues" evidence="5">
    <location>
        <begin position="577"/>
        <end position="590"/>
    </location>
</feature>
<accession>W6UNB7</accession>
<dbReference type="KEGG" id="egl:EGR_02444"/>
<name>W6UNB7_ECHGR</name>
<feature type="compositionally biased region" description="Low complexity" evidence="5">
    <location>
        <begin position="111"/>
        <end position="130"/>
    </location>
</feature>
<dbReference type="GO" id="GO:0045892">
    <property type="term" value="P:negative regulation of DNA-templated transcription"/>
    <property type="evidence" value="ECO:0007669"/>
    <property type="project" value="TreeGrafter"/>
</dbReference>
<evidence type="ECO:0000256" key="5">
    <source>
        <dbReference type="SAM" id="MobiDB-lite"/>
    </source>
</evidence>
<dbReference type="SMART" id="SM00561">
    <property type="entry name" value="MBT"/>
    <property type="match status" value="2"/>
</dbReference>
<sequence length="701" mass="75959">MMTEIVITMGLYDVGSVRVRGDMDLSDSFAWNEYLEKTGGTPAAWECFKQNRTPPENLFQVDSLLEAVDQRIALNETPPPQPPSASSASGGVVSTALNGVAPSSIASTSTLSEATSSTPASTSPSLSSASVAPRRRRFSVTGGGQQLRRFRSAPFSLARVIETAGPRLRVRLVGTDDRNDCWFLVDSDEIRPYPSHETLQPPFGYVHNHLVWNKTLRRTVEEGKAAPAECFAKPPPDPERNLFKKGDKLEAVDRHNAQLICPATIGEVSGLHVLISFDGWSGNFDYWTRYDSRDLFPCGWCKLAGHALQSPGPAAIQHLNLTPTKMPVLRPPDSSSASSSLSKLSVPTQAHANPITVSVRRSVSSRRKRLTMAGSSSRRPRLSATEPVTRRVLDTVLTIKPEKVAVSTPIPIATPSTTAITTTSTTYTTVASPPQPPLPRLTVITKTLEDGSPQTIIKATSSTTSTSSSDKSNHCHASVEGGSPIASTLLPLPSDAEFDSADRKRKKSKKHKRHSSKESHHKHLNSDLHRSVSFSDLCKPTKLVIRQRPGDLSGSTTQLFVDTLETSPPPLLAPFSTKFSPSIGTSSRRSPTPVCVGSNGDPPFLGRTQMPSQSTVSPASMDLGPCPLPNVTEWSTDDVYNYLISKDPSLVEIANTFKEQEIDGSALLLLDIETMRSLLSMKLGPALKVDDIVNRLKRGHL</sequence>
<feature type="compositionally biased region" description="Basic residues" evidence="5">
    <location>
        <begin position="503"/>
        <end position="523"/>
    </location>
</feature>
<dbReference type="Proteomes" id="UP000019149">
    <property type="component" value="Unassembled WGS sequence"/>
</dbReference>
<evidence type="ECO:0000256" key="1">
    <source>
        <dbReference type="ARBA" id="ARBA00004123"/>
    </source>
</evidence>
<dbReference type="CDD" id="cd09509">
    <property type="entry name" value="SAM_Polycomb"/>
    <property type="match status" value="1"/>
</dbReference>